<evidence type="ECO:0000313" key="2">
    <source>
        <dbReference type="EMBL" id="GER92260.1"/>
    </source>
</evidence>
<name>A0A5J4L0B5_9CHLR</name>
<keyword evidence="1" id="KW-0472">Membrane</keyword>
<protein>
    <submittedName>
        <fullName evidence="2">Uncharacterized protein</fullName>
    </submittedName>
</protein>
<dbReference type="AlphaFoldDB" id="A0A5J4L0B5"/>
<reference evidence="2 3" key="1">
    <citation type="submission" date="2019-10" db="EMBL/GenBank/DDBJ databases">
        <title>Dictyobacter vulcani sp. nov., within the class Ktedonobacteria, isolated from soil of volcanic Mt. Zao.</title>
        <authorList>
            <person name="Zheng Y."/>
            <person name="Wang C.M."/>
            <person name="Sakai Y."/>
            <person name="Abe K."/>
            <person name="Yokota A."/>
            <person name="Yabe S."/>
        </authorList>
    </citation>
    <scope>NUCLEOTIDE SEQUENCE [LARGE SCALE GENOMIC DNA]</scope>
    <source>
        <strain evidence="2 3">W12</strain>
    </source>
</reference>
<dbReference type="RefSeq" id="WP_151759805.1">
    <property type="nucleotide sequence ID" value="NZ_BKZW01000007.1"/>
</dbReference>
<feature type="transmembrane region" description="Helical" evidence="1">
    <location>
        <begin position="118"/>
        <end position="138"/>
    </location>
</feature>
<evidence type="ECO:0000256" key="1">
    <source>
        <dbReference type="SAM" id="Phobius"/>
    </source>
</evidence>
<dbReference type="Proteomes" id="UP000326912">
    <property type="component" value="Unassembled WGS sequence"/>
</dbReference>
<dbReference type="Gene3D" id="1.10.10.1320">
    <property type="entry name" value="Anti-sigma factor, zinc-finger domain"/>
    <property type="match status" value="1"/>
</dbReference>
<accession>A0A5J4L0B5</accession>
<dbReference type="InterPro" id="IPR041916">
    <property type="entry name" value="Anti_sigma_zinc_sf"/>
</dbReference>
<dbReference type="EMBL" id="BKZW01000007">
    <property type="protein sequence ID" value="GER92260.1"/>
    <property type="molecule type" value="Genomic_DNA"/>
</dbReference>
<gene>
    <name evidence="2" type="ORF">KDW_64220</name>
</gene>
<keyword evidence="3" id="KW-1185">Reference proteome</keyword>
<evidence type="ECO:0000313" key="3">
    <source>
        <dbReference type="Proteomes" id="UP000326912"/>
    </source>
</evidence>
<keyword evidence="1" id="KW-1133">Transmembrane helix</keyword>
<keyword evidence="1" id="KW-0812">Transmembrane</keyword>
<sequence>MNKFILHDAEPTCTAISELLDAYSTNEVSIQEQQQVEQHLSSCQHCQQRLAEIHWLRKMLLETEPVVQDATPARPTSNLADAVIANLQKNAAASSQISTPVVLAHKRRTVSKRWQRPLLLLVAAICLVLAGTFLLDYMQYQPAIKQAPGGPSVAKQSPSIISWTTQPDQDAISNRDGFFSLLGISINKEEYGFFYVYRANQGTIRPRLTVTTYQTDKPRTLTNLPTSIQVLGHVGPYEAGYIYAPATDHVQQHVMLRAFKPGQTSVAWQLTPLIQIMPISHMDSSWTFLYVDQKAHPEIQWTGPIRKQAVSLIKYTPTGARKASPIYMFFLGKDSHTLRIITKEDYLKLAGPENFF</sequence>
<proteinExistence type="predicted"/>
<organism evidence="2 3">
    <name type="scientific">Dictyobacter vulcani</name>
    <dbReference type="NCBI Taxonomy" id="2607529"/>
    <lineage>
        <taxon>Bacteria</taxon>
        <taxon>Bacillati</taxon>
        <taxon>Chloroflexota</taxon>
        <taxon>Ktedonobacteria</taxon>
        <taxon>Ktedonobacterales</taxon>
        <taxon>Dictyobacteraceae</taxon>
        <taxon>Dictyobacter</taxon>
    </lineage>
</organism>
<comment type="caution">
    <text evidence="2">The sequence shown here is derived from an EMBL/GenBank/DDBJ whole genome shotgun (WGS) entry which is preliminary data.</text>
</comment>